<proteinExistence type="predicted"/>
<gene>
    <name evidence="1" type="ORF">L1987_21483</name>
</gene>
<organism evidence="1 2">
    <name type="scientific">Smallanthus sonchifolius</name>
    <dbReference type="NCBI Taxonomy" id="185202"/>
    <lineage>
        <taxon>Eukaryota</taxon>
        <taxon>Viridiplantae</taxon>
        <taxon>Streptophyta</taxon>
        <taxon>Embryophyta</taxon>
        <taxon>Tracheophyta</taxon>
        <taxon>Spermatophyta</taxon>
        <taxon>Magnoliopsida</taxon>
        <taxon>eudicotyledons</taxon>
        <taxon>Gunneridae</taxon>
        <taxon>Pentapetalae</taxon>
        <taxon>asterids</taxon>
        <taxon>campanulids</taxon>
        <taxon>Asterales</taxon>
        <taxon>Asteraceae</taxon>
        <taxon>Asteroideae</taxon>
        <taxon>Heliantheae alliance</taxon>
        <taxon>Millerieae</taxon>
        <taxon>Smallanthus</taxon>
    </lineage>
</organism>
<name>A0ACB9IUP8_9ASTR</name>
<keyword evidence="2" id="KW-1185">Reference proteome</keyword>
<dbReference type="Proteomes" id="UP001056120">
    <property type="component" value="Linkage Group LG07"/>
</dbReference>
<comment type="caution">
    <text evidence="1">The sequence shown here is derived from an EMBL/GenBank/DDBJ whole genome shotgun (WGS) entry which is preliminary data.</text>
</comment>
<reference evidence="1 2" key="2">
    <citation type="journal article" date="2022" name="Mol. Ecol. Resour.">
        <title>The genomes of chicory, endive, great burdock and yacon provide insights into Asteraceae paleo-polyploidization history and plant inulin production.</title>
        <authorList>
            <person name="Fan W."/>
            <person name="Wang S."/>
            <person name="Wang H."/>
            <person name="Wang A."/>
            <person name="Jiang F."/>
            <person name="Liu H."/>
            <person name="Zhao H."/>
            <person name="Xu D."/>
            <person name="Zhang Y."/>
        </authorList>
    </citation>
    <scope>NUCLEOTIDE SEQUENCE [LARGE SCALE GENOMIC DNA]</scope>
    <source>
        <strain evidence="2">cv. Yunnan</strain>
        <tissue evidence="1">Leaves</tissue>
    </source>
</reference>
<evidence type="ECO:0000313" key="1">
    <source>
        <dbReference type="EMBL" id="KAI3811754.1"/>
    </source>
</evidence>
<dbReference type="EMBL" id="CM042024">
    <property type="protein sequence ID" value="KAI3811754.1"/>
    <property type="molecule type" value="Genomic_DNA"/>
</dbReference>
<accession>A0ACB9IUP8</accession>
<reference evidence="2" key="1">
    <citation type="journal article" date="2022" name="Mol. Ecol. Resour.">
        <title>The genomes of chicory, endive, great burdock and yacon provide insights into Asteraceae palaeo-polyploidization history and plant inulin production.</title>
        <authorList>
            <person name="Fan W."/>
            <person name="Wang S."/>
            <person name="Wang H."/>
            <person name="Wang A."/>
            <person name="Jiang F."/>
            <person name="Liu H."/>
            <person name="Zhao H."/>
            <person name="Xu D."/>
            <person name="Zhang Y."/>
        </authorList>
    </citation>
    <scope>NUCLEOTIDE SEQUENCE [LARGE SCALE GENOMIC DNA]</scope>
    <source>
        <strain evidence="2">cv. Yunnan</strain>
    </source>
</reference>
<sequence length="89" mass="10377">MMIKAELQKKLPHPNISHSAQMLQLMHLHTMLPYGIPINVMMNAQPWSHSDRDNMIRINAERAPSVDCPDTDDKTVMKLHKEQRKLCYL</sequence>
<protein>
    <submittedName>
        <fullName evidence="1">Uncharacterized protein</fullName>
    </submittedName>
</protein>
<evidence type="ECO:0000313" key="2">
    <source>
        <dbReference type="Proteomes" id="UP001056120"/>
    </source>
</evidence>